<sequence>MERSFSVALRPTATATATAIAHLVLILPRANNVVGPLCAVIERSVSWAAGGQLPPTNAGFVAPFRVRQSPFFQSETNEDTLMRDL</sequence>
<evidence type="ECO:0000313" key="2">
    <source>
        <dbReference type="Proteomes" id="UP001281614"/>
    </source>
</evidence>
<dbReference type="Proteomes" id="UP001281614">
    <property type="component" value="Unassembled WGS sequence"/>
</dbReference>
<keyword evidence="2" id="KW-1185">Reference proteome</keyword>
<name>A0AAE0CX95_COLKA</name>
<proteinExistence type="predicted"/>
<organism evidence="1 2">
    <name type="scientific">Colletotrichum kahawae</name>
    <name type="common">Coffee berry disease fungus</name>
    <dbReference type="NCBI Taxonomy" id="34407"/>
    <lineage>
        <taxon>Eukaryota</taxon>
        <taxon>Fungi</taxon>
        <taxon>Dikarya</taxon>
        <taxon>Ascomycota</taxon>
        <taxon>Pezizomycotina</taxon>
        <taxon>Sordariomycetes</taxon>
        <taxon>Hypocreomycetidae</taxon>
        <taxon>Glomerellales</taxon>
        <taxon>Glomerellaceae</taxon>
        <taxon>Colletotrichum</taxon>
        <taxon>Colletotrichum gloeosporioides species complex</taxon>
    </lineage>
</organism>
<comment type="caution">
    <text evidence="1">The sequence shown here is derived from an EMBL/GenBank/DDBJ whole genome shotgun (WGS) entry which is preliminary data.</text>
</comment>
<reference evidence="1" key="1">
    <citation type="submission" date="2023-02" db="EMBL/GenBank/DDBJ databases">
        <title>Colletotrichum kahawae CIFC_Que2 genome sequencing and assembly.</title>
        <authorList>
            <person name="Baroncelli R."/>
        </authorList>
    </citation>
    <scope>NUCLEOTIDE SEQUENCE</scope>
    <source>
        <strain evidence="1">CIFC_Que2</strain>
    </source>
</reference>
<dbReference type="AlphaFoldDB" id="A0AAE0CX95"/>
<gene>
    <name evidence="1" type="ORF">CKAH01_10652</name>
</gene>
<dbReference type="EMBL" id="VYYT01000865">
    <property type="protein sequence ID" value="KAK2728956.1"/>
    <property type="molecule type" value="Genomic_DNA"/>
</dbReference>
<protein>
    <submittedName>
        <fullName evidence="1">Uncharacterized protein</fullName>
    </submittedName>
</protein>
<accession>A0AAE0CX95</accession>
<evidence type="ECO:0000313" key="1">
    <source>
        <dbReference type="EMBL" id="KAK2728956.1"/>
    </source>
</evidence>